<keyword evidence="9 10" id="KW-0539">Nucleus</keyword>
<evidence type="ECO:0000256" key="4">
    <source>
        <dbReference type="ARBA" id="ARBA00022552"/>
    </source>
</evidence>
<feature type="binding site" evidence="10">
    <location>
        <position position="31"/>
    </location>
    <ligand>
        <name>ATP</name>
        <dbReference type="ChEBI" id="CHEBI:30616"/>
    </ligand>
</feature>
<keyword evidence="4 10" id="KW-0698">rRNA processing</keyword>
<feature type="region of interest" description="LID" evidence="10">
    <location>
        <begin position="123"/>
        <end position="133"/>
    </location>
</feature>
<evidence type="ECO:0000256" key="8">
    <source>
        <dbReference type="ARBA" id="ARBA00022840"/>
    </source>
</evidence>
<reference evidence="11 12" key="1">
    <citation type="journal article" date="2014" name="Nat. Commun.">
        <title>Klebsormidium flaccidum genome reveals primary factors for plant terrestrial adaptation.</title>
        <authorList>
            <person name="Hori K."/>
            <person name="Maruyama F."/>
            <person name="Fujisawa T."/>
            <person name="Togashi T."/>
            <person name="Yamamoto N."/>
            <person name="Seo M."/>
            <person name="Sato S."/>
            <person name="Yamada T."/>
            <person name="Mori H."/>
            <person name="Tajima N."/>
            <person name="Moriyama T."/>
            <person name="Ikeuchi M."/>
            <person name="Watanabe M."/>
            <person name="Wada H."/>
            <person name="Kobayashi K."/>
            <person name="Saito M."/>
            <person name="Masuda T."/>
            <person name="Sasaki-Sekimoto Y."/>
            <person name="Mashiguchi K."/>
            <person name="Awai K."/>
            <person name="Shimojima M."/>
            <person name="Masuda S."/>
            <person name="Iwai M."/>
            <person name="Nobusawa T."/>
            <person name="Narise T."/>
            <person name="Kondo S."/>
            <person name="Saito H."/>
            <person name="Sato R."/>
            <person name="Murakawa M."/>
            <person name="Ihara Y."/>
            <person name="Oshima-Yamada Y."/>
            <person name="Ohtaka K."/>
            <person name="Satoh M."/>
            <person name="Sonobe K."/>
            <person name="Ishii M."/>
            <person name="Ohtani R."/>
            <person name="Kanamori-Sato M."/>
            <person name="Honoki R."/>
            <person name="Miyazaki D."/>
            <person name="Mochizuki H."/>
            <person name="Umetsu J."/>
            <person name="Higashi K."/>
            <person name="Shibata D."/>
            <person name="Kamiya Y."/>
            <person name="Sato N."/>
            <person name="Nakamura Y."/>
            <person name="Tabata S."/>
            <person name="Ida S."/>
            <person name="Kurokawa K."/>
            <person name="Ohta H."/>
        </authorList>
    </citation>
    <scope>NUCLEOTIDE SEQUENCE [LARGE SCALE GENOMIC DNA]</scope>
    <source>
        <strain evidence="11 12">NIES-2285</strain>
    </source>
</reference>
<keyword evidence="8 10" id="KW-0067">ATP-binding</keyword>
<evidence type="ECO:0000256" key="3">
    <source>
        <dbReference type="ARBA" id="ARBA00022517"/>
    </source>
</evidence>
<dbReference type="EC" id="2.7.4.3" evidence="10"/>
<dbReference type="InterPro" id="IPR027417">
    <property type="entry name" value="P-loop_NTPase"/>
</dbReference>
<name>A0A1Y1I7T5_KLENI</name>
<feature type="binding site" evidence="10">
    <location>
        <position position="33"/>
    </location>
    <ligand>
        <name>ATP</name>
        <dbReference type="ChEBI" id="CHEBI:30616"/>
    </ligand>
</feature>
<keyword evidence="5 10" id="KW-0808">Transferase</keyword>
<dbReference type="AlphaFoldDB" id="A0A1Y1I7T5"/>
<dbReference type="GO" id="GO:0005634">
    <property type="term" value="C:nucleus"/>
    <property type="evidence" value="ECO:0000318"/>
    <property type="project" value="GO_Central"/>
</dbReference>
<dbReference type="Proteomes" id="UP000054558">
    <property type="component" value="Unassembled WGS sequence"/>
</dbReference>
<dbReference type="InterPro" id="IPR020618">
    <property type="entry name" value="Adenyl_kinase_AK6"/>
</dbReference>
<comment type="catalytic activity">
    <reaction evidence="1 10">
        <text>AMP + ATP = 2 ADP</text>
        <dbReference type="Rhea" id="RHEA:12973"/>
        <dbReference type="ChEBI" id="CHEBI:30616"/>
        <dbReference type="ChEBI" id="CHEBI:456215"/>
        <dbReference type="ChEBI" id="CHEBI:456216"/>
        <dbReference type="EC" id="2.7.4.3"/>
    </reaction>
</comment>
<evidence type="ECO:0000256" key="7">
    <source>
        <dbReference type="ARBA" id="ARBA00022777"/>
    </source>
</evidence>
<dbReference type="GO" id="GO:0004017">
    <property type="term" value="F:AMP kinase activity"/>
    <property type="evidence" value="ECO:0000318"/>
    <property type="project" value="GO_Central"/>
</dbReference>
<comment type="subcellular location">
    <subcellularLocation>
        <location evidence="10">Cytoplasm</location>
    </subcellularLocation>
    <subcellularLocation>
        <location evidence="10">Nucleus</location>
    </subcellularLocation>
</comment>
<dbReference type="OMA" id="QCEIFGT"/>
<evidence type="ECO:0000313" key="12">
    <source>
        <dbReference type="Proteomes" id="UP000054558"/>
    </source>
</evidence>
<dbReference type="OrthoDB" id="10251185at2759"/>
<comment type="subunit">
    <text evidence="10">Interacts with small ribosomal subunit protein uS11. Not a structural component of 43S pre-ribosomes, but transiently interacts with them by binding to uS11.</text>
</comment>
<sequence length="186" mass="20997">MGNEATDDDMGVRGGRAAPNILVTGTPGTGKTSLCHQLAASVPLQYINIGDLVKEKELHDGWDEEYQSWNLNEDKLCDELEDRVAEGGCLLDYHGCELFPERWFDLVVVLQTDNSVLYDRLVARGYSGRKLEDNMECEIMQVILEEARESYEHSKVLALPSNSVEDMEQNVETISQWLKSWKSNPS</sequence>
<evidence type="ECO:0000313" key="11">
    <source>
        <dbReference type="EMBL" id="GAQ87010.1"/>
    </source>
</evidence>
<comment type="similarity">
    <text evidence="10">Belongs to the adenylate kinase family. AK6 subfamily.</text>
</comment>
<keyword evidence="12" id="KW-1185">Reference proteome</keyword>
<dbReference type="GO" id="GO:0016887">
    <property type="term" value="F:ATP hydrolysis activity"/>
    <property type="evidence" value="ECO:0007669"/>
    <property type="project" value="UniProtKB-UniRule"/>
</dbReference>
<dbReference type="Pfam" id="PF13238">
    <property type="entry name" value="AAA_18"/>
    <property type="match status" value="1"/>
</dbReference>
<comment type="function">
    <text evidence="10">Broad-specificity nucleoside monophosphate (NMP) kinase that catalyzes the reversible transfer of the terminal phosphate group between nucleoside triphosphates and monophosphates. Has also ATPase activity. Involved in the late cytoplasmic maturation steps of the 40S ribosomal particles, specifically 18S rRNA maturation. While NMP activity is not required for ribosome maturation, ATPase activity is. Associates transiently with small ribosomal subunit protein uS11. ATP hydrolysis breaks the interaction with uS11. May temporarily remove uS11 from the ribosome to enable a conformational change of the ribosomal RNA that is needed for the final maturation step of the small ribosomal subunit. Its NMP activity may have a role in nuclear energy homeostasis.</text>
</comment>
<dbReference type="SUPFAM" id="SSF52540">
    <property type="entry name" value="P-loop containing nucleoside triphosphate hydrolases"/>
    <property type="match status" value="1"/>
</dbReference>
<feature type="region of interest" description="NMPbind" evidence="10">
    <location>
        <begin position="48"/>
        <end position="71"/>
    </location>
</feature>
<dbReference type="PANTHER" id="PTHR12595:SF0">
    <property type="entry name" value="ADENYLATE KINASE ISOENZYME 6"/>
    <property type="match status" value="1"/>
</dbReference>
<dbReference type="EMBL" id="DF237274">
    <property type="protein sequence ID" value="GAQ87010.1"/>
    <property type="molecule type" value="Genomic_DNA"/>
</dbReference>
<proteinExistence type="inferred from homology"/>
<organism evidence="11 12">
    <name type="scientific">Klebsormidium nitens</name>
    <name type="common">Green alga</name>
    <name type="synonym">Ulothrix nitens</name>
    <dbReference type="NCBI Taxonomy" id="105231"/>
    <lineage>
        <taxon>Eukaryota</taxon>
        <taxon>Viridiplantae</taxon>
        <taxon>Streptophyta</taxon>
        <taxon>Klebsormidiophyceae</taxon>
        <taxon>Klebsormidiales</taxon>
        <taxon>Klebsormidiaceae</taxon>
        <taxon>Klebsormidium</taxon>
    </lineage>
</organism>
<keyword evidence="6 10" id="KW-0547">Nucleotide-binding</keyword>
<comment type="caution">
    <text evidence="10">Lacks conserved residue(s) required for the propagation of feature annotation.</text>
</comment>
<evidence type="ECO:0000256" key="1">
    <source>
        <dbReference type="ARBA" id="ARBA00000582"/>
    </source>
</evidence>
<evidence type="ECO:0000256" key="6">
    <source>
        <dbReference type="ARBA" id="ARBA00022741"/>
    </source>
</evidence>
<dbReference type="PANTHER" id="PTHR12595">
    <property type="entry name" value="POS9-ACTIVATING FACTOR FAP7-RELATED"/>
    <property type="match status" value="1"/>
</dbReference>
<evidence type="ECO:0000256" key="10">
    <source>
        <dbReference type="HAMAP-Rule" id="MF_03173"/>
    </source>
</evidence>
<dbReference type="GO" id="GO:0042274">
    <property type="term" value="P:ribosomal small subunit biogenesis"/>
    <property type="evidence" value="ECO:0007669"/>
    <property type="project" value="UniProtKB-UniRule"/>
</dbReference>
<keyword evidence="7 10" id="KW-0418">Kinase</keyword>
<dbReference type="GO" id="GO:0005524">
    <property type="term" value="F:ATP binding"/>
    <property type="evidence" value="ECO:0000318"/>
    <property type="project" value="GO_Central"/>
</dbReference>
<feature type="binding site" evidence="10">
    <location>
        <position position="30"/>
    </location>
    <ligand>
        <name>ATP</name>
        <dbReference type="ChEBI" id="CHEBI:30616"/>
    </ligand>
</feature>
<evidence type="ECO:0000256" key="2">
    <source>
        <dbReference type="ARBA" id="ARBA00022490"/>
    </source>
</evidence>
<evidence type="ECO:0000256" key="9">
    <source>
        <dbReference type="ARBA" id="ARBA00023242"/>
    </source>
</evidence>
<evidence type="ECO:0000256" key="5">
    <source>
        <dbReference type="ARBA" id="ARBA00022679"/>
    </source>
</evidence>
<dbReference type="STRING" id="105231.A0A1Y1I7T5"/>
<accession>A0A1Y1I7T5</accession>
<dbReference type="FunFam" id="3.40.50.300:FF:000372">
    <property type="entry name" value="Adenylate kinase isoenzyme 6 homolog"/>
    <property type="match status" value="1"/>
</dbReference>
<dbReference type="HAMAP" id="MF_00039">
    <property type="entry name" value="Adenylate_kinase_AK6"/>
    <property type="match status" value="1"/>
</dbReference>
<dbReference type="Gene3D" id="3.40.50.300">
    <property type="entry name" value="P-loop containing nucleotide triphosphate hydrolases"/>
    <property type="match status" value="1"/>
</dbReference>
<gene>
    <name evidence="11" type="ORF">KFL_003250130</name>
</gene>
<keyword evidence="3 10" id="KW-0690">Ribosome biogenesis</keyword>
<protein>
    <recommendedName>
        <fullName evidence="10">Adenylate kinase isoenzyme 6 homolog</fullName>
        <shortName evidence="10">AK6</shortName>
        <ecNumber evidence="10">2.7.4.3</ecNumber>
    </recommendedName>
    <alternativeName>
        <fullName evidence="10">Dual activity adenylate kinase/ATPase</fullName>
        <shortName evidence="10">AK/ATPase</shortName>
    </alternativeName>
</protein>
<feature type="binding site" evidence="10">
    <location>
        <position position="124"/>
    </location>
    <ligand>
        <name>ATP</name>
        <dbReference type="ChEBI" id="CHEBI:30616"/>
    </ligand>
</feature>
<feature type="binding site" evidence="10">
    <location>
        <position position="32"/>
    </location>
    <ligand>
        <name>ATP</name>
        <dbReference type="ChEBI" id="CHEBI:30616"/>
    </ligand>
</feature>
<comment type="catalytic activity">
    <reaction evidence="10">
        <text>ATP + H2O = ADP + phosphate + H(+)</text>
        <dbReference type="Rhea" id="RHEA:13065"/>
        <dbReference type="ChEBI" id="CHEBI:15377"/>
        <dbReference type="ChEBI" id="CHEBI:15378"/>
        <dbReference type="ChEBI" id="CHEBI:30616"/>
        <dbReference type="ChEBI" id="CHEBI:43474"/>
        <dbReference type="ChEBI" id="CHEBI:456216"/>
    </reaction>
</comment>
<keyword evidence="2 10" id="KW-0963">Cytoplasm</keyword>
<dbReference type="GO" id="GO:0005737">
    <property type="term" value="C:cytoplasm"/>
    <property type="evidence" value="ECO:0000318"/>
    <property type="project" value="GO_Central"/>
</dbReference>
<dbReference type="GO" id="GO:0006364">
    <property type="term" value="P:rRNA processing"/>
    <property type="evidence" value="ECO:0007669"/>
    <property type="project" value="UniProtKB-KW"/>
</dbReference>
<feature type="binding site" evidence="10">
    <location>
        <position position="28"/>
    </location>
    <ligand>
        <name>ATP</name>
        <dbReference type="ChEBI" id="CHEBI:30616"/>
    </ligand>
</feature>